<name>A0A6C0AH36_9ZZZZ</name>
<dbReference type="EMBL" id="MN740603">
    <property type="protein sequence ID" value="QHS78760.1"/>
    <property type="molecule type" value="Genomic_DNA"/>
</dbReference>
<dbReference type="AlphaFoldDB" id="A0A6C0AH36"/>
<proteinExistence type="predicted"/>
<reference evidence="1" key="1">
    <citation type="journal article" date="2020" name="Nature">
        <title>Giant virus diversity and host interactions through global metagenomics.</title>
        <authorList>
            <person name="Schulz F."/>
            <person name="Roux S."/>
            <person name="Paez-Espino D."/>
            <person name="Jungbluth S."/>
            <person name="Walsh D.A."/>
            <person name="Denef V.J."/>
            <person name="McMahon K.D."/>
            <person name="Konstantinidis K.T."/>
            <person name="Eloe-Fadrosh E.A."/>
            <person name="Kyrpides N.C."/>
            <person name="Woyke T."/>
        </authorList>
    </citation>
    <scope>NUCLEOTIDE SEQUENCE</scope>
    <source>
        <strain evidence="1">GVMAG-S-1024976-23</strain>
    </source>
</reference>
<evidence type="ECO:0000313" key="1">
    <source>
        <dbReference type="EMBL" id="QHS78760.1"/>
    </source>
</evidence>
<organism evidence="1">
    <name type="scientific">viral metagenome</name>
    <dbReference type="NCBI Taxonomy" id="1070528"/>
    <lineage>
        <taxon>unclassified sequences</taxon>
        <taxon>metagenomes</taxon>
        <taxon>organismal metagenomes</taxon>
    </lineage>
</organism>
<protein>
    <submittedName>
        <fullName evidence="1">Uncharacterized protein</fullName>
    </submittedName>
</protein>
<accession>A0A6C0AH36</accession>
<sequence>MDRRFISDKQFLKPNSKSNDRCVTETECENPKCRWVCKAKECAQKSRPVCDKPVCKVECEPHRPSLNDCKIQCPAPSCRTVCKKLECGYSCFNECTRIPCKYVCEKKVPKCKATCDPPKCNLDYEFPENCPRPICNMVCD</sequence>